<evidence type="ECO:0000259" key="7">
    <source>
        <dbReference type="Pfam" id="PF17389"/>
    </source>
</evidence>
<dbReference type="Gene3D" id="1.50.10.10">
    <property type="match status" value="1"/>
</dbReference>
<dbReference type="Gene3D" id="2.60.420.10">
    <property type="entry name" value="Maltose phosphorylase, domain 3"/>
    <property type="match status" value="1"/>
</dbReference>
<dbReference type="PANTHER" id="PTHR33307:SF6">
    <property type="entry name" value="ALPHA-RHAMNOSIDASE (EUROFUNG)-RELATED"/>
    <property type="match status" value="1"/>
</dbReference>
<evidence type="ECO:0000256" key="2">
    <source>
        <dbReference type="ARBA" id="ARBA00012652"/>
    </source>
</evidence>
<dbReference type="EMBL" id="JACGWT010000005">
    <property type="protein sequence ID" value="MBA8795534.1"/>
    <property type="molecule type" value="Genomic_DNA"/>
</dbReference>
<dbReference type="InterPro" id="IPR016007">
    <property type="entry name" value="Alpha_rhamnosid"/>
</dbReference>
<dbReference type="Pfam" id="PF05592">
    <property type="entry name" value="Bac_rhamnosid"/>
    <property type="match status" value="1"/>
</dbReference>
<dbReference type="GO" id="GO:0005975">
    <property type="term" value="P:carbohydrate metabolic process"/>
    <property type="evidence" value="ECO:0007669"/>
    <property type="project" value="InterPro"/>
</dbReference>
<evidence type="ECO:0000259" key="5">
    <source>
        <dbReference type="Pfam" id="PF05592"/>
    </source>
</evidence>
<dbReference type="AlphaFoldDB" id="A0A7W3IUP9"/>
<dbReference type="GO" id="GO:0030596">
    <property type="term" value="F:alpha-L-rhamnosidase activity"/>
    <property type="evidence" value="ECO:0007669"/>
    <property type="project" value="UniProtKB-EC"/>
</dbReference>
<feature type="domain" description="Alpha-L-rhamnosidase C-terminal" evidence="8">
    <location>
        <begin position="645"/>
        <end position="717"/>
    </location>
</feature>
<dbReference type="InterPro" id="IPR008928">
    <property type="entry name" value="6-hairpin_glycosidase_sf"/>
</dbReference>
<accession>A0A7W3IUP9</accession>
<keyword evidence="9" id="KW-0326">Glycosidase</keyword>
<sequence length="732" mass="79096">MSAETSFPRAGRWIGPPAGFGADEPVFATDLVVPEGCTGVRLDLAGLGLAVVRVDGREPDDRRLAPAFSAYDRTVWFETYDLSGLAAGTHRLTVTLGRGFFALPTENVWGWHRAPWTGPLRLLADLEVSGPDGAVLSGSDTGWTVTAGGTTTNCLYAGESFDATKEPGAPVPAAPAEPPAGVLRPRDFPPVRPTWTGPVRWRRIGDSWVGDAGRTVAGWVRLRTDQARGAEVRIRYAEVPEPDGTLRPVNRHVTGDRFQEDRYVGDGTPDQHWEPSYTYKGFRWVQLDGLTHEPGPETVTVVAAHSDVRRVGVLTAAEPLFATYTDAMARTITNNLHHLPTDTPAYEKNGWTGDAQVGAPTMLYLLDAGSLLAKWLEDAVDAMHPDGALPVIFPTPGWGYHDLAPSPEWTTVYPFLLRELYRHRGEPALLHRHADSLRRYLDWELGQLVDGLCVSALGDYLAPGTDGLGPDDSVLTATAFLIRGLGCGAEVAELVGRPEDAARWRAAAAALTSRLHDRCFDADAGCYVVGPAYSQTANAVMLAFGLVPADRVAAVAAGLAADVRARGGHHHVGCLGAATLLTALTRNGHPELALEVATTRTYPGWGFWFAQGADTMWEMWEETTRSRNHYFHGTVVQWLIEDVVGLRRGDHGWADFEVAPATGFPASLDHASFATETVRGRVAVSWRTVDAGREVSVEVPAGSTARVVLRDGVHDLAEGRWTLTDREPSAGG</sequence>
<gene>
    <name evidence="9" type="ORF">FHX74_003170</name>
</gene>
<dbReference type="Pfam" id="PF17390">
    <property type="entry name" value="Bac_rhamnosid_C"/>
    <property type="match status" value="1"/>
</dbReference>
<dbReference type="Pfam" id="PF17389">
    <property type="entry name" value="Bac_rhamnosid6H"/>
    <property type="match status" value="1"/>
</dbReference>
<comment type="caution">
    <text evidence="9">The sequence shown here is derived from an EMBL/GenBank/DDBJ whole genome shotgun (WGS) entry which is preliminary data.</text>
</comment>
<feature type="domain" description="Alpha-L-rhamnosidase six-hairpin glycosidase" evidence="7">
    <location>
        <begin position="310"/>
        <end position="643"/>
    </location>
</feature>
<organism evidence="9 10">
    <name type="scientific">Microlunatus kandeliicorticis</name>
    <dbReference type="NCBI Taxonomy" id="1759536"/>
    <lineage>
        <taxon>Bacteria</taxon>
        <taxon>Bacillati</taxon>
        <taxon>Actinomycetota</taxon>
        <taxon>Actinomycetes</taxon>
        <taxon>Propionibacteriales</taxon>
        <taxon>Propionibacteriaceae</taxon>
        <taxon>Microlunatus</taxon>
    </lineage>
</organism>
<dbReference type="EC" id="3.2.1.40" evidence="2"/>
<dbReference type="Pfam" id="PF08531">
    <property type="entry name" value="Bac_rhamnosid_N"/>
    <property type="match status" value="1"/>
</dbReference>
<dbReference type="Gene3D" id="2.60.120.260">
    <property type="entry name" value="Galactose-binding domain-like"/>
    <property type="match status" value="2"/>
</dbReference>
<dbReference type="InterPro" id="IPR012341">
    <property type="entry name" value="6hp_glycosidase-like_sf"/>
</dbReference>
<feature type="domain" description="Alpha-L-rhamnosidase concanavalin-like" evidence="5">
    <location>
        <begin position="206"/>
        <end position="304"/>
    </location>
</feature>
<evidence type="ECO:0000313" key="9">
    <source>
        <dbReference type="EMBL" id="MBA8795534.1"/>
    </source>
</evidence>
<dbReference type="InterPro" id="IPR013737">
    <property type="entry name" value="Bac_rhamnosid_N"/>
</dbReference>
<evidence type="ECO:0000256" key="4">
    <source>
        <dbReference type="SAM" id="MobiDB-lite"/>
    </source>
</evidence>
<dbReference type="SUPFAM" id="SSF48208">
    <property type="entry name" value="Six-hairpin glycosidases"/>
    <property type="match status" value="1"/>
</dbReference>
<dbReference type="PANTHER" id="PTHR33307">
    <property type="entry name" value="ALPHA-RHAMNOSIDASE (EUROFUNG)"/>
    <property type="match status" value="1"/>
</dbReference>
<feature type="domain" description="Bacterial alpha-L-rhamnosidase N-terminal" evidence="6">
    <location>
        <begin position="40"/>
        <end position="167"/>
    </location>
</feature>
<keyword evidence="3 9" id="KW-0378">Hydrolase</keyword>
<protein>
    <recommendedName>
        <fullName evidence="2">alpha-L-rhamnosidase</fullName>
        <ecNumber evidence="2">3.2.1.40</ecNumber>
    </recommendedName>
</protein>
<keyword evidence="10" id="KW-1185">Reference proteome</keyword>
<feature type="compositionally biased region" description="Pro residues" evidence="4">
    <location>
        <begin position="169"/>
        <end position="178"/>
    </location>
</feature>
<evidence type="ECO:0000256" key="3">
    <source>
        <dbReference type="ARBA" id="ARBA00022801"/>
    </source>
</evidence>
<evidence type="ECO:0000259" key="8">
    <source>
        <dbReference type="Pfam" id="PF17390"/>
    </source>
</evidence>
<evidence type="ECO:0000313" key="10">
    <source>
        <dbReference type="Proteomes" id="UP000523079"/>
    </source>
</evidence>
<dbReference type="Proteomes" id="UP000523079">
    <property type="component" value="Unassembled WGS sequence"/>
</dbReference>
<name>A0A7W3IUP9_9ACTN</name>
<dbReference type="RefSeq" id="WP_182561145.1">
    <property type="nucleotide sequence ID" value="NZ_JACGWT010000005.1"/>
</dbReference>
<dbReference type="InterPro" id="IPR035398">
    <property type="entry name" value="Bac_rhamnosid_C"/>
</dbReference>
<proteinExistence type="predicted"/>
<dbReference type="InterPro" id="IPR008902">
    <property type="entry name" value="Rhamnosid_concanavalin"/>
</dbReference>
<evidence type="ECO:0000259" key="6">
    <source>
        <dbReference type="Pfam" id="PF08531"/>
    </source>
</evidence>
<dbReference type="InterPro" id="IPR035396">
    <property type="entry name" value="Bac_rhamnosid6H"/>
</dbReference>
<reference evidence="9 10" key="1">
    <citation type="submission" date="2020-07" db="EMBL/GenBank/DDBJ databases">
        <title>Sequencing the genomes of 1000 actinobacteria strains.</title>
        <authorList>
            <person name="Klenk H.-P."/>
        </authorList>
    </citation>
    <scope>NUCLEOTIDE SEQUENCE [LARGE SCALE GENOMIC DNA]</scope>
    <source>
        <strain evidence="9 10">DSM 100723</strain>
    </source>
</reference>
<evidence type="ECO:0000256" key="1">
    <source>
        <dbReference type="ARBA" id="ARBA00001445"/>
    </source>
</evidence>
<feature type="region of interest" description="Disordered" evidence="4">
    <location>
        <begin position="165"/>
        <end position="189"/>
    </location>
</feature>
<comment type="catalytic activity">
    <reaction evidence="1">
        <text>Hydrolysis of terminal non-reducing alpha-L-rhamnose residues in alpha-L-rhamnosides.</text>
        <dbReference type="EC" id="3.2.1.40"/>
    </reaction>
</comment>